<dbReference type="Gene3D" id="3.60.21.10">
    <property type="match status" value="1"/>
</dbReference>
<gene>
    <name evidence="5" type="ORF">VITFI_CDS2148</name>
</gene>
<dbReference type="OrthoDB" id="9803927at2"/>
<organism evidence="5 6">
    <name type="scientific">Vitreoscilla filiformis</name>
    <dbReference type="NCBI Taxonomy" id="63"/>
    <lineage>
        <taxon>Bacteria</taxon>
        <taxon>Pseudomonadati</taxon>
        <taxon>Pseudomonadota</taxon>
        <taxon>Betaproteobacteria</taxon>
        <taxon>Neisseriales</taxon>
        <taxon>Neisseriaceae</taxon>
        <taxon>Vitreoscilla</taxon>
    </lineage>
</organism>
<dbReference type="Pfam" id="PF02872">
    <property type="entry name" value="5_nucleotid_C"/>
    <property type="match status" value="1"/>
</dbReference>
<dbReference type="InterPro" id="IPR004843">
    <property type="entry name" value="Calcineurin-like_PHP"/>
</dbReference>
<dbReference type="PANTHER" id="PTHR11575">
    <property type="entry name" value="5'-NUCLEOTIDASE-RELATED"/>
    <property type="match status" value="1"/>
</dbReference>
<evidence type="ECO:0000256" key="1">
    <source>
        <dbReference type="ARBA" id="ARBA00022729"/>
    </source>
</evidence>
<keyword evidence="2" id="KW-0378">Hydrolase</keyword>
<feature type="signal peptide" evidence="2">
    <location>
        <begin position="1"/>
        <end position="25"/>
    </location>
</feature>
<feature type="chain" id="PRO_5011835453" evidence="2">
    <location>
        <begin position="26"/>
        <end position="586"/>
    </location>
</feature>
<evidence type="ECO:0000313" key="5">
    <source>
        <dbReference type="EMBL" id="ASM77926.1"/>
    </source>
</evidence>
<accession>A0A221KFX4</accession>
<dbReference type="AlphaFoldDB" id="A0A221KFX4"/>
<dbReference type="GO" id="GO:0016787">
    <property type="term" value="F:hydrolase activity"/>
    <property type="evidence" value="ECO:0007669"/>
    <property type="project" value="UniProtKB-KW"/>
</dbReference>
<keyword evidence="6" id="KW-1185">Reference proteome</keyword>
<dbReference type="PANTHER" id="PTHR11575:SF24">
    <property type="entry name" value="5'-NUCLEOTIDASE"/>
    <property type="match status" value="1"/>
</dbReference>
<dbReference type="PRINTS" id="PR01607">
    <property type="entry name" value="APYRASEFAMLY"/>
</dbReference>
<dbReference type="KEGG" id="vff:VITFI_CDS2148"/>
<dbReference type="Proteomes" id="UP000199729">
    <property type="component" value="Chromosome"/>
</dbReference>
<keyword evidence="1 2" id="KW-0732">Signal</keyword>
<feature type="domain" description="5'-Nucleotidase C-terminal" evidence="4">
    <location>
        <begin position="354"/>
        <end position="511"/>
    </location>
</feature>
<dbReference type="GO" id="GO:0030288">
    <property type="term" value="C:outer membrane-bounded periplasmic space"/>
    <property type="evidence" value="ECO:0007669"/>
    <property type="project" value="TreeGrafter"/>
</dbReference>
<name>A0A221KFX4_VITFI</name>
<dbReference type="GO" id="GO:0000166">
    <property type="term" value="F:nucleotide binding"/>
    <property type="evidence" value="ECO:0007669"/>
    <property type="project" value="UniProtKB-KW"/>
</dbReference>
<protein>
    <submittedName>
        <fullName evidence="5">5'-nucleotidase/2' 3'-cyclic phosphodiesterase</fullName>
    </submittedName>
</protein>
<dbReference type="RefSeq" id="WP_089416940.1">
    <property type="nucleotide sequence ID" value="NZ_CP022423.1"/>
</dbReference>
<evidence type="ECO:0000259" key="3">
    <source>
        <dbReference type="Pfam" id="PF00149"/>
    </source>
</evidence>
<dbReference type="InterPro" id="IPR036907">
    <property type="entry name" value="5'-Nucleotdase_C_sf"/>
</dbReference>
<evidence type="ECO:0000259" key="4">
    <source>
        <dbReference type="Pfam" id="PF02872"/>
    </source>
</evidence>
<keyword evidence="2" id="KW-0547">Nucleotide-binding</keyword>
<dbReference type="InterPro" id="IPR029052">
    <property type="entry name" value="Metallo-depent_PP-like"/>
</dbReference>
<dbReference type="GO" id="GO:0009166">
    <property type="term" value="P:nucleotide catabolic process"/>
    <property type="evidence" value="ECO:0007669"/>
    <property type="project" value="InterPro"/>
</dbReference>
<comment type="similarity">
    <text evidence="2">Belongs to the 5'-nucleotidase family.</text>
</comment>
<dbReference type="EMBL" id="CP022423">
    <property type="protein sequence ID" value="ASM77926.1"/>
    <property type="molecule type" value="Genomic_DNA"/>
</dbReference>
<reference evidence="5 6" key="1">
    <citation type="submission" date="2017-07" db="EMBL/GenBank/DDBJ databases">
        <title>Complete Genome Sequence of the cosmetic ferment Vitreoscilla filiformis (ATCC15551).</title>
        <authorList>
            <person name="Contreras S."/>
            <person name="Sagory-Zalkind P."/>
            <person name="Blanquart H."/>
            <person name="Iltis A."/>
            <person name="Morand S.C."/>
        </authorList>
    </citation>
    <scope>NUCLEOTIDE SEQUENCE [LARGE SCALE GENOMIC DNA]</scope>
    <source>
        <strain evidence="5 6">ATCC 15551</strain>
    </source>
</reference>
<dbReference type="Gene3D" id="3.90.780.10">
    <property type="entry name" value="5'-Nucleotidase, C-terminal domain"/>
    <property type="match status" value="1"/>
</dbReference>
<evidence type="ECO:0000313" key="6">
    <source>
        <dbReference type="Proteomes" id="UP000199729"/>
    </source>
</evidence>
<feature type="domain" description="Calcineurin-like phosphoesterase" evidence="3">
    <location>
        <begin position="33"/>
        <end position="144"/>
    </location>
</feature>
<proteinExistence type="inferred from homology"/>
<dbReference type="SUPFAM" id="SSF56300">
    <property type="entry name" value="Metallo-dependent phosphatases"/>
    <property type="match status" value="1"/>
</dbReference>
<sequence length="586" mass="64352">MPLIRQPLGWAALLAVSLFSPWAAAQEQPTTLTLIHMGDVHGHLVPRPHLRSDGNGALQGGLARMYTRIEAIRQARPHHLLVNTGDTVQGSAEALYTRGQALVDVLNHFRIDAFAPGNWEFVYGSQRFIDLFAGQRPLAPWNTIAANVYYDSPDGGPYADKQGQRVLPPYLVREVGGVKVGILGLTTDRGPQVVGRSVTKGLRFLKNGTEVDAQVRTLVAELRQQHKVDLVVLASEMGMANNIRLAESIPGIDVVLSSDMHEIATQPYVTPTGTLVIEEGQDGTVLGQIDLTMRHGKVTGWKHQLHVIDERTPEHPQIAAAVRKVRKSFVSGPGFTQHVNPFNGTRLPRPIDTVVGHTTVALHRSNFSHEAMPAVIEGSSHDFLTDAFRAQTGADIGAIRGFRYGTHVAPGPIRMEDLYHFIPIGPLIAKGELQGKQLKGQIENAADGSLNPQVQEWTGGWLFNFSGVEMDLNPYAAKGQRAANIRVLDRASQQWQPLDPERTYSYASYHYAHDPDLINVVPVKNVQILKDEQGQPLDGVEVVVRYLQSLPNQTASPVLNRIRLTQPLPKPISASPEVQPWRGAGR</sequence>
<evidence type="ECO:0000256" key="2">
    <source>
        <dbReference type="RuleBase" id="RU362119"/>
    </source>
</evidence>
<dbReference type="InterPro" id="IPR008334">
    <property type="entry name" value="5'-Nucleotdase_C"/>
</dbReference>
<dbReference type="InterPro" id="IPR006179">
    <property type="entry name" value="5_nucleotidase/apyrase"/>
</dbReference>
<dbReference type="SUPFAM" id="SSF55816">
    <property type="entry name" value="5'-nucleotidase (syn. UDP-sugar hydrolase), C-terminal domain"/>
    <property type="match status" value="1"/>
</dbReference>
<dbReference type="Pfam" id="PF00149">
    <property type="entry name" value="Metallophos"/>
    <property type="match status" value="1"/>
</dbReference>